<dbReference type="EMBL" id="JAWWMZ010000022">
    <property type="protein sequence ID" value="MDX4957922.1"/>
    <property type="molecule type" value="Genomic_DNA"/>
</dbReference>
<dbReference type="RefSeq" id="WP_319076987.1">
    <property type="nucleotide sequence ID" value="NZ_JAWWMZ010000022.1"/>
</dbReference>
<evidence type="ECO:0000313" key="2">
    <source>
        <dbReference type="Proteomes" id="UP001287445"/>
    </source>
</evidence>
<proteinExistence type="predicted"/>
<organism evidence="1 2">
    <name type="scientific">Delftia acidovorans</name>
    <name type="common">Pseudomonas acidovorans</name>
    <name type="synonym">Comamonas acidovorans</name>
    <dbReference type="NCBI Taxonomy" id="80866"/>
    <lineage>
        <taxon>Bacteria</taxon>
        <taxon>Pseudomonadati</taxon>
        <taxon>Pseudomonadota</taxon>
        <taxon>Betaproteobacteria</taxon>
        <taxon>Burkholderiales</taxon>
        <taxon>Comamonadaceae</taxon>
        <taxon>Delftia</taxon>
    </lineage>
</organism>
<dbReference type="AlphaFoldDB" id="A0AAJ2RAD3"/>
<dbReference type="Proteomes" id="UP001287445">
    <property type="component" value="Unassembled WGS sequence"/>
</dbReference>
<reference evidence="1" key="1">
    <citation type="submission" date="2023-11" db="EMBL/GenBank/DDBJ databases">
        <title>Identification and selenium tolerance of Delftia acidovorans R3-25.</title>
        <authorList>
            <person name="Zhang S."/>
            <person name="Liu Y."/>
            <person name="Guo Y."/>
        </authorList>
    </citation>
    <scope>NUCLEOTIDE SEQUENCE</scope>
    <source>
        <strain evidence="1">R3-25</strain>
    </source>
</reference>
<sequence>MQAHKVLEGLQKIRQSRRFDPSAIDLVEEKLVESQKFEFDFGDFPVLTEQEMSDQIRDLNLPYPLCYFSIPTVGGVLARDHEDCVLVQPFIKHGEQVGMLPQSMPLLLDKRDGSVCCKSEDPRVQSEWQNPKDDGIKVVVGLIALVVRGLAVLNCTNVHVVDNPPPESLNKKRLRSGKVPLFSYKTLHIKAAVRSVFGVGSSCERAGPRLHMRRGHIRRLSSGVSTWVQSCMVGNSKQGMVFKDYKVSA</sequence>
<protein>
    <submittedName>
        <fullName evidence="1">Uncharacterized protein</fullName>
    </submittedName>
</protein>
<accession>A0AAJ2RAD3</accession>
<name>A0AAJ2RAD3_DELAC</name>
<gene>
    <name evidence="1" type="ORF">SGN30_31260</name>
</gene>
<comment type="caution">
    <text evidence="1">The sequence shown here is derived from an EMBL/GenBank/DDBJ whole genome shotgun (WGS) entry which is preliminary data.</text>
</comment>
<evidence type="ECO:0000313" key="1">
    <source>
        <dbReference type="EMBL" id="MDX4957922.1"/>
    </source>
</evidence>